<keyword evidence="2" id="KW-0560">Oxidoreductase</keyword>
<dbReference type="Pfam" id="PF02615">
    <property type="entry name" value="Ldh_2"/>
    <property type="match status" value="1"/>
</dbReference>
<evidence type="ECO:0000256" key="1">
    <source>
        <dbReference type="ARBA" id="ARBA00006056"/>
    </source>
</evidence>
<gene>
    <name evidence="3" type="ORF">TH6_00370</name>
</gene>
<sequence length="339" mass="36521">MQETATLTIKDAENLSLAVLENNGFGKEHAGAIMRSVVAAQIDECHSHGLYRLMGCVQTARNGGLDTHAMPEIIDQAPAITRVNAHKGCSLLSFEKALPMFVEKTRHCGISVLAINNCFHFSALWPEVEQISAHGLVGMAMTPTHAFVAPAGGTRPLLGTNPIAFSWPRPGKTPYTFDFATSMIARGEIELHRRAGKPIPEGWAIDENGDPTTDPTKALEGAMLTFGGHKGSALSTMIGLMAGPLIGDVLGHETHAASEDAPGKPHHGEIIIAFSPETFLGADAQKHLDHAEDLFEEIVKQGARLPSQRRFEARERSQTKGVTIPKALHDELLALTEQQ</sequence>
<evidence type="ECO:0000313" key="4">
    <source>
        <dbReference type="Proteomes" id="UP000253061"/>
    </source>
</evidence>
<dbReference type="RefSeq" id="WP_062956767.1">
    <property type="nucleotide sequence ID" value="NZ_JPWB01000001.1"/>
</dbReference>
<name>A0A367VIY9_9PROT</name>
<dbReference type="AlphaFoldDB" id="A0A367VIY9"/>
<dbReference type="InterPro" id="IPR043143">
    <property type="entry name" value="Mal/L-sulf/L-lact_DH-like_NADP"/>
</dbReference>
<evidence type="ECO:0000313" key="3">
    <source>
        <dbReference type="EMBL" id="RCK25126.1"/>
    </source>
</evidence>
<dbReference type="PANTHER" id="PTHR11091">
    <property type="entry name" value="OXIDOREDUCTASE-RELATED"/>
    <property type="match status" value="1"/>
</dbReference>
<dbReference type="Gene3D" id="1.10.1530.10">
    <property type="match status" value="1"/>
</dbReference>
<proteinExistence type="inferred from homology"/>
<dbReference type="GO" id="GO:0016491">
    <property type="term" value="F:oxidoreductase activity"/>
    <property type="evidence" value="ECO:0007669"/>
    <property type="project" value="UniProtKB-KW"/>
</dbReference>
<dbReference type="Gene3D" id="3.30.1370.60">
    <property type="entry name" value="Hypothetical oxidoreductase yiak, domain 2"/>
    <property type="match status" value="1"/>
</dbReference>
<protein>
    <submittedName>
        <fullName evidence="3">Oxidoreductase</fullName>
    </submittedName>
</protein>
<dbReference type="InterPro" id="IPR036111">
    <property type="entry name" value="Mal/L-sulfo/L-lacto_DH-like_sf"/>
</dbReference>
<dbReference type="InterPro" id="IPR003767">
    <property type="entry name" value="Malate/L-lactate_DH-like"/>
</dbReference>
<reference evidence="3 4" key="1">
    <citation type="submission" date="2014-07" db="EMBL/GenBank/DDBJ databases">
        <title>Draft genome sequence of Thalassospira profundimaris R8-17.</title>
        <authorList>
            <person name="Lai Q."/>
            <person name="Shao Z."/>
        </authorList>
    </citation>
    <scope>NUCLEOTIDE SEQUENCE [LARGE SCALE GENOMIC DNA]</scope>
    <source>
        <strain evidence="3 4">R8-17</strain>
    </source>
</reference>
<accession>A0A367VIY9</accession>
<dbReference type="SUPFAM" id="SSF89733">
    <property type="entry name" value="L-sulfolactate dehydrogenase-like"/>
    <property type="match status" value="1"/>
</dbReference>
<comment type="similarity">
    <text evidence="1">Belongs to the LDH2/MDH2 oxidoreductase family.</text>
</comment>
<dbReference type="Proteomes" id="UP000253061">
    <property type="component" value="Unassembled WGS sequence"/>
</dbReference>
<comment type="caution">
    <text evidence="3">The sequence shown here is derived from an EMBL/GenBank/DDBJ whole genome shotgun (WGS) entry which is preliminary data.</text>
</comment>
<dbReference type="PANTHER" id="PTHR11091:SF0">
    <property type="entry name" value="MALATE DEHYDROGENASE"/>
    <property type="match status" value="1"/>
</dbReference>
<organism evidence="3 4">
    <name type="scientific">Thalassospira profundimaris</name>
    <dbReference type="NCBI Taxonomy" id="502049"/>
    <lineage>
        <taxon>Bacteria</taxon>
        <taxon>Pseudomonadati</taxon>
        <taxon>Pseudomonadota</taxon>
        <taxon>Alphaproteobacteria</taxon>
        <taxon>Rhodospirillales</taxon>
        <taxon>Thalassospiraceae</taxon>
        <taxon>Thalassospira</taxon>
    </lineage>
</organism>
<dbReference type="EMBL" id="JPWB01000001">
    <property type="protein sequence ID" value="RCK25126.1"/>
    <property type="molecule type" value="Genomic_DNA"/>
</dbReference>
<dbReference type="InterPro" id="IPR043144">
    <property type="entry name" value="Mal/L-sulf/L-lact_DH-like_ah"/>
</dbReference>
<evidence type="ECO:0000256" key="2">
    <source>
        <dbReference type="ARBA" id="ARBA00023002"/>
    </source>
</evidence>